<dbReference type="GO" id="GO:0031418">
    <property type="term" value="F:L-ascorbic acid binding"/>
    <property type="evidence" value="ECO:0007669"/>
    <property type="project" value="InterPro"/>
</dbReference>
<dbReference type="GO" id="GO:0016705">
    <property type="term" value="F:oxidoreductase activity, acting on paired donors, with incorporation or reduction of molecular oxygen"/>
    <property type="evidence" value="ECO:0007669"/>
    <property type="project" value="InterPro"/>
</dbReference>
<gene>
    <name evidence="14" type="ORF">ACOF00016_LOCUS1552</name>
</gene>
<feature type="region of interest" description="Disordered" evidence="12">
    <location>
        <begin position="1006"/>
        <end position="1025"/>
    </location>
</feature>
<organism evidence="14">
    <name type="scientific">Amphora coffeiformis</name>
    <dbReference type="NCBI Taxonomy" id="265554"/>
    <lineage>
        <taxon>Eukaryota</taxon>
        <taxon>Sar</taxon>
        <taxon>Stramenopiles</taxon>
        <taxon>Ochrophyta</taxon>
        <taxon>Bacillariophyta</taxon>
        <taxon>Bacillariophyceae</taxon>
        <taxon>Bacillariophycidae</taxon>
        <taxon>Thalassiophysales</taxon>
        <taxon>Catenulaceae</taxon>
        <taxon>Amphora</taxon>
    </lineage>
</organism>
<dbReference type="Pfam" id="PF13640">
    <property type="entry name" value="2OG-FeII_Oxy_3"/>
    <property type="match status" value="1"/>
</dbReference>
<sequence>MSSSPMDRKNYKCPCCNNPWGAATGEFFAKLCQACDETKKPISRENMDTSVLPSTNFYQYSNGKWLEAHPIPPCYPNWNNFLVLHSKSQEKLKALLEELRDKSSSATNDDDDACTEEETKVAAFFAAAMDEAAVEAASVEPVRPILDAVDKAVEAHKDGAKTELARLMGFMALEFGVSFFFGIGVSPDNGKTDHSILQVAQGGLGLPDRDYYFDEAKQEQRETYRQAVAFMLTLLVDPSATEATEECKAAAMKVFDLENSLAESHMTKTENRDPHATFNKMTVSDFVKLAGAGFDFVAYLEAATGKTAHEGLGEINIRNVEALKRVAEVVSAADAATLEYYMRWHVVKSCAPYLSQALVRAHFDFYEKTLMGTQEIKPRWKRALAFTETALGEALGKLYCAKYFDEESSKEWALAVADKVRQALEARLKEVDWMKADSTRSEALKKMSKFGVKIIYPDKWTDYGSLVITLEMSFLEMVLAARKFDRLQDIKEINAPTDKMKWLMSPQTINAYYHPKMNEIVFPASILQATFFDKDADDAVNFGVMGAVIGHEMNHDFDDNGRKFNFAGTLTDWWTEDDAKEYEKRVEVMVDQANKYEAYGQYVQEKLTLNELELDGVTYRIISAKTSDGEVTRWLRRLLCFDNINKSNNGDRTPTSKTSKQHWAEGPIVGCASASAHTLEDFLDSLDLDPVGFAGNYVGELLGAAPVRPLDMSAELVSKKWWNMVDKNIPIKQLRQQLKTQGLAVWGAAISEELVQEWRQTILQQANQHALFIENGQASTIRSDVVRFMSCREKMTTIEGDGDDDVDPAAAVAFEGFDLLEHVVATVTGGRLVDAGKKNNSMALFRPDQGMVAQYLKERAAHYTWHYDNEQSTANGRWQNYRTLTAILYLNPVDWDVTQDGGGLECEVPTLKESSSSQIISPKGGTLVMFDSRVIRHRVLPAHRDRLALTQWFVSPELAADDAHAPAGPRRMISRKRKELPVSGTNHPSKKHNDSFCRIFSKGEKAIVDGSGDPPSDPKCNREKSSAEVSFQFGFF</sequence>
<dbReference type="GO" id="GO:0051213">
    <property type="term" value="F:dioxygenase activity"/>
    <property type="evidence" value="ECO:0007669"/>
    <property type="project" value="UniProtKB-KW"/>
</dbReference>
<dbReference type="InterPro" id="IPR006620">
    <property type="entry name" value="Pro_4_hyd_alph"/>
</dbReference>
<reference evidence="14" key="1">
    <citation type="submission" date="2021-01" db="EMBL/GenBank/DDBJ databases">
        <authorList>
            <person name="Corre E."/>
            <person name="Pelletier E."/>
            <person name="Niang G."/>
            <person name="Scheremetjew M."/>
            <person name="Finn R."/>
            <person name="Kale V."/>
            <person name="Holt S."/>
            <person name="Cochrane G."/>
            <person name="Meng A."/>
            <person name="Brown T."/>
            <person name="Cohen L."/>
        </authorList>
    </citation>
    <scope>NUCLEOTIDE SEQUENCE</scope>
    <source>
        <strain evidence="14">CCMP127</strain>
    </source>
</reference>
<dbReference type="PRINTS" id="PR00786">
    <property type="entry name" value="NEPRILYSIN"/>
</dbReference>
<comment type="similarity">
    <text evidence="3">Belongs to the peptidase M13 family.</text>
</comment>
<evidence type="ECO:0000256" key="1">
    <source>
        <dbReference type="ARBA" id="ARBA00001947"/>
    </source>
</evidence>
<evidence type="ECO:0000256" key="8">
    <source>
        <dbReference type="ARBA" id="ARBA00022964"/>
    </source>
</evidence>
<evidence type="ECO:0000256" key="11">
    <source>
        <dbReference type="ARBA" id="ARBA00023049"/>
    </source>
</evidence>
<dbReference type="InterPro" id="IPR024079">
    <property type="entry name" value="MetalloPept_cat_dom_sf"/>
</dbReference>
<keyword evidence="6" id="KW-0378">Hydrolase</keyword>
<keyword evidence="8" id="KW-0223">Dioxygenase</keyword>
<dbReference type="PROSITE" id="PS51885">
    <property type="entry name" value="NEPRILYSIN"/>
    <property type="match status" value="1"/>
</dbReference>
<evidence type="ECO:0000256" key="9">
    <source>
        <dbReference type="ARBA" id="ARBA00023002"/>
    </source>
</evidence>
<dbReference type="Gene3D" id="3.40.390.10">
    <property type="entry name" value="Collagenase (Catalytic Domain)"/>
    <property type="match status" value="1"/>
</dbReference>
<evidence type="ECO:0000256" key="5">
    <source>
        <dbReference type="ARBA" id="ARBA00022723"/>
    </source>
</evidence>
<dbReference type="InterPro" id="IPR000718">
    <property type="entry name" value="Peptidase_M13"/>
</dbReference>
<dbReference type="PANTHER" id="PTHR11733:SF167">
    <property type="entry name" value="FI17812P1-RELATED"/>
    <property type="match status" value="1"/>
</dbReference>
<accession>A0A7S3P4S9</accession>
<dbReference type="GO" id="GO:0016485">
    <property type="term" value="P:protein processing"/>
    <property type="evidence" value="ECO:0007669"/>
    <property type="project" value="TreeGrafter"/>
</dbReference>
<evidence type="ECO:0000259" key="13">
    <source>
        <dbReference type="PROSITE" id="PS51471"/>
    </source>
</evidence>
<name>A0A7S3P4S9_9STRA</name>
<evidence type="ECO:0000256" key="7">
    <source>
        <dbReference type="ARBA" id="ARBA00022833"/>
    </source>
</evidence>
<evidence type="ECO:0000313" key="14">
    <source>
        <dbReference type="EMBL" id="CAE0403342.1"/>
    </source>
</evidence>
<proteinExistence type="inferred from homology"/>
<evidence type="ECO:0000256" key="4">
    <source>
        <dbReference type="ARBA" id="ARBA00022670"/>
    </source>
</evidence>
<dbReference type="InterPro" id="IPR018497">
    <property type="entry name" value="Peptidase_M13_C"/>
</dbReference>
<keyword evidence="5" id="KW-0479">Metal-binding</keyword>
<evidence type="ECO:0000256" key="12">
    <source>
        <dbReference type="SAM" id="MobiDB-lite"/>
    </source>
</evidence>
<dbReference type="InterPro" id="IPR044862">
    <property type="entry name" value="Pro_4_hyd_alph_FE2OG_OXY"/>
</dbReference>
<feature type="domain" description="Fe2OG dioxygenase" evidence="13">
    <location>
        <begin position="846"/>
        <end position="955"/>
    </location>
</feature>
<dbReference type="PANTHER" id="PTHR11733">
    <property type="entry name" value="ZINC METALLOPROTEASE FAMILY M13 NEPRILYSIN-RELATED"/>
    <property type="match status" value="1"/>
</dbReference>
<dbReference type="InterPro" id="IPR042089">
    <property type="entry name" value="Peptidase_M13_dom_2"/>
</dbReference>
<keyword evidence="10" id="KW-0408">Iron</keyword>
<dbReference type="InterPro" id="IPR008753">
    <property type="entry name" value="Peptidase_M13_N"/>
</dbReference>
<dbReference type="EMBL" id="HBIM01001770">
    <property type="protein sequence ID" value="CAE0403342.1"/>
    <property type="molecule type" value="Transcribed_RNA"/>
</dbReference>
<dbReference type="SMART" id="SM00702">
    <property type="entry name" value="P4Hc"/>
    <property type="match status" value="1"/>
</dbReference>
<dbReference type="GO" id="GO:0004222">
    <property type="term" value="F:metalloendopeptidase activity"/>
    <property type="evidence" value="ECO:0007669"/>
    <property type="project" value="InterPro"/>
</dbReference>
<comment type="cofactor">
    <cofactor evidence="1">
        <name>Zn(2+)</name>
        <dbReference type="ChEBI" id="CHEBI:29105"/>
    </cofactor>
</comment>
<dbReference type="Pfam" id="PF01431">
    <property type="entry name" value="Peptidase_M13"/>
    <property type="match status" value="1"/>
</dbReference>
<evidence type="ECO:0000256" key="10">
    <source>
        <dbReference type="ARBA" id="ARBA00023004"/>
    </source>
</evidence>
<evidence type="ECO:0000256" key="6">
    <source>
        <dbReference type="ARBA" id="ARBA00022801"/>
    </source>
</evidence>
<keyword evidence="11" id="KW-0482">Metalloprotease</keyword>
<dbReference type="PROSITE" id="PS51471">
    <property type="entry name" value="FE2OG_OXY"/>
    <property type="match status" value="1"/>
</dbReference>
<dbReference type="CDD" id="cd08662">
    <property type="entry name" value="M13"/>
    <property type="match status" value="1"/>
</dbReference>
<keyword evidence="4" id="KW-0645">Protease</keyword>
<evidence type="ECO:0000256" key="2">
    <source>
        <dbReference type="ARBA" id="ARBA00001961"/>
    </source>
</evidence>
<dbReference type="InterPro" id="IPR005123">
    <property type="entry name" value="Oxoglu/Fe-dep_dioxygenase_dom"/>
</dbReference>
<evidence type="ECO:0000256" key="3">
    <source>
        <dbReference type="ARBA" id="ARBA00007357"/>
    </source>
</evidence>
<comment type="cofactor">
    <cofactor evidence="2">
        <name>L-ascorbate</name>
        <dbReference type="ChEBI" id="CHEBI:38290"/>
    </cofactor>
</comment>
<dbReference type="GO" id="GO:0005506">
    <property type="term" value="F:iron ion binding"/>
    <property type="evidence" value="ECO:0007669"/>
    <property type="project" value="InterPro"/>
</dbReference>
<dbReference type="AlphaFoldDB" id="A0A7S3P4S9"/>
<dbReference type="Gene3D" id="2.60.120.620">
    <property type="entry name" value="q2cbj1_9rhob like domain"/>
    <property type="match status" value="1"/>
</dbReference>
<feature type="region of interest" description="Disordered" evidence="12">
    <location>
        <begin position="963"/>
        <end position="995"/>
    </location>
</feature>
<keyword evidence="7" id="KW-0862">Zinc</keyword>
<protein>
    <recommendedName>
        <fullName evidence="13">Fe2OG dioxygenase domain-containing protein</fullName>
    </recommendedName>
</protein>
<dbReference type="Gene3D" id="1.10.1380.10">
    <property type="entry name" value="Neutral endopeptidase , domain2"/>
    <property type="match status" value="1"/>
</dbReference>
<dbReference type="Pfam" id="PF05649">
    <property type="entry name" value="Peptidase_M13_N"/>
    <property type="match status" value="1"/>
</dbReference>
<keyword evidence="9" id="KW-0560">Oxidoreductase</keyword>
<dbReference type="GO" id="GO:0005886">
    <property type="term" value="C:plasma membrane"/>
    <property type="evidence" value="ECO:0007669"/>
    <property type="project" value="TreeGrafter"/>
</dbReference>
<dbReference type="SUPFAM" id="SSF55486">
    <property type="entry name" value="Metalloproteases ('zincins'), catalytic domain"/>
    <property type="match status" value="1"/>
</dbReference>